<sequence>MTDLSHHAREIRRDTALDVGGMRDAVRTGVGFAVAALVFYVLASTWVGTCTGSIANAAGCGAPQQAMLSLGAPAILLAGGVWSLTRGMRAQRDHAAWFGAGSVLLALMVVSVVATLPSLPV</sequence>
<evidence type="ECO:0000313" key="2">
    <source>
        <dbReference type="EMBL" id="VEG52239.1"/>
    </source>
</evidence>
<keyword evidence="1" id="KW-1133">Transmembrane helix</keyword>
<feature type="transmembrane region" description="Helical" evidence="1">
    <location>
        <begin position="30"/>
        <end position="54"/>
    </location>
</feature>
<evidence type="ECO:0000256" key="1">
    <source>
        <dbReference type="SAM" id="Phobius"/>
    </source>
</evidence>
<dbReference type="Proteomes" id="UP000279306">
    <property type="component" value="Chromosome"/>
</dbReference>
<keyword evidence="3" id="KW-1185">Reference proteome</keyword>
<proteinExistence type="predicted"/>
<dbReference type="STRING" id="1791.GCA_001049355_00309"/>
<feature type="transmembrane region" description="Helical" evidence="1">
    <location>
        <begin position="66"/>
        <end position="84"/>
    </location>
</feature>
<reference evidence="2 3" key="1">
    <citation type="submission" date="2018-12" db="EMBL/GenBank/DDBJ databases">
        <authorList>
            <consortium name="Pathogen Informatics"/>
        </authorList>
    </citation>
    <scope>NUCLEOTIDE SEQUENCE [LARGE SCALE GENOMIC DNA]</scope>
    <source>
        <strain evidence="2 3">NCTC10437</strain>
    </source>
</reference>
<organism evidence="2 3">
    <name type="scientific">Mycolicibacterium aurum</name>
    <name type="common">Mycobacterium aurum</name>
    <dbReference type="NCBI Taxonomy" id="1791"/>
    <lineage>
        <taxon>Bacteria</taxon>
        <taxon>Bacillati</taxon>
        <taxon>Actinomycetota</taxon>
        <taxon>Actinomycetes</taxon>
        <taxon>Mycobacteriales</taxon>
        <taxon>Mycobacteriaceae</taxon>
        <taxon>Mycolicibacterium</taxon>
    </lineage>
</organism>
<gene>
    <name evidence="2" type="ORF">NCTC10437_01356</name>
</gene>
<protein>
    <submittedName>
        <fullName evidence="2">Putative transmembrane protein</fullName>
    </submittedName>
</protein>
<dbReference type="KEGG" id="mauu:NCTC10437_01356"/>
<dbReference type="AlphaFoldDB" id="A0A448IIE9"/>
<keyword evidence="1" id="KW-0472">Membrane</keyword>
<evidence type="ECO:0000313" key="3">
    <source>
        <dbReference type="Proteomes" id="UP000279306"/>
    </source>
</evidence>
<feature type="transmembrane region" description="Helical" evidence="1">
    <location>
        <begin position="96"/>
        <end position="116"/>
    </location>
</feature>
<name>A0A448IIE9_MYCAU</name>
<accession>A0A448IIE9</accession>
<dbReference type="RefSeq" id="WP_048630259.1">
    <property type="nucleotide sequence ID" value="NZ_CVQQ01000001.1"/>
</dbReference>
<dbReference type="EMBL" id="LR134356">
    <property type="protein sequence ID" value="VEG52239.1"/>
    <property type="molecule type" value="Genomic_DNA"/>
</dbReference>
<keyword evidence="1 2" id="KW-0812">Transmembrane</keyword>
<dbReference type="OrthoDB" id="4563543at2"/>